<name>A0A1E4SXX1_9ASCO</name>
<feature type="region of interest" description="Disordered" evidence="1">
    <location>
        <begin position="477"/>
        <end position="550"/>
    </location>
</feature>
<dbReference type="EMBL" id="KV453857">
    <property type="protein sequence ID" value="ODV84337.1"/>
    <property type="molecule type" value="Genomic_DNA"/>
</dbReference>
<dbReference type="STRING" id="983967.A0A1E4SXX1"/>
<evidence type="ECO:0000256" key="1">
    <source>
        <dbReference type="SAM" id="MobiDB-lite"/>
    </source>
</evidence>
<feature type="region of interest" description="Disordered" evidence="1">
    <location>
        <begin position="427"/>
        <end position="451"/>
    </location>
</feature>
<feature type="compositionally biased region" description="Low complexity" evidence="1">
    <location>
        <begin position="43"/>
        <end position="56"/>
    </location>
</feature>
<feature type="region of interest" description="Disordered" evidence="1">
    <location>
        <begin position="22"/>
        <end position="66"/>
    </location>
</feature>
<feature type="compositionally biased region" description="Polar residues" evidence="1">
    <location>
        <begin position="95"/>
        <end position="113"/>
    </location>
</feature>
<keyword evidence="3" id="KW-1185">Reference proteome</keyword>
<feature type="compositionally biased region" description="Basic and acidic residues" evidence="1">
    <location>
        <begin position="495"/>
        <end position="506"/>
    </location>
</feature>
<dbReference type="OrthoDB" id="3998161at2759"/>
<proteinExistence type="predicted"/>
<sequence length="606" mass="66761">MGDDSTVAAQVAAQVIQKYSDCDWTHNPPSRTTHNDKKHHHTTNGNGTTNNTNNGHNHSDNNNDDKFVLDPALQLELDKYNSKYASANVSTNIDVNSRQASSSDRSPGQSSHTRQMKMNVPVVNSRIDTHLGSLDSNLPVTLCNRCKKQFPCEAGKNFKMCSHCRELQRQRSRRWQMRTKQKEGACRRCGSPIPKEHAQYVLCEHCRMSLRTRKVKRALAGKCVHCSGPNDSLDGKFKVCTRCRNNDKMRRSNLEKMGACNRCANPLNEADSDHKVCVNCRTKKTRRATNSVANSGFEGNMSSIVGENSRNATNTLLDAPVAKGRGRMKNNVSDIKQEISPELVSLQAQSEAVAAAAVGSAAANHNVPAHNDAAKASQQAAAVALLLPEEFGLSKGHHQIQLSTNDQSEHDHQTADDLQTSYLTHSHEADDNESHLHHHQRNYHHNHNHDLNSSISQIHHTQLDQQLNRQLHQQLRQLNGDNSSHSSPPNSPRNLGEHEQLVHDDNDNSNNGSLRPGSAIGAREQENEDGNNHGVDVEDDDDDNVVGGSLTIPDPDKMCIKCGNHIHIDDLSIDPATNICSKCLDNDDSGLFSIDGDGDVVIGKGI</sequence>
<feature type="compositionally biased region" description="Basic and acidic residues" evidence="1">
    <location>
        <begin position="57"/>
        <end position="66"/>
    </location>
</feature>
<feature type="compositionally biased region" description="Basic residues" evidence="1">
    <location>
        <begin position="436"/>
        <end position="447"/>
    </location>
</feature>
<reference evidence="3" key="1">
    <citation type="submission" date="2016-04" db="EMBL/GenBank/DDBJ databases">
        <title>Comparative genomics of biotechnologically important yeasts.</title>
        <authorList>
            <consortium name="DOE Joint Genome Institute"/>
            <person name="Riley R."/>
            <person name="Haridas S."/>
            <person name="Wolfe K.H."/>
            <person name="Lopes M.R."/>
            <person name="Hittinger C.T."/>
            <person name="Goker M."/>
            <person name="Salamov A."/>
            <person name="Wisecaver J."/>
            <person name="Long T.M."/>
            <person name="Aerts A.L."/>
            <person name="Barry K."/>
            <person name="Choi C."/>
            <person name="Clum A."/>
            <person name="Coughlan A.Y."/>
            <person name="Deshpande S."/>
            <person name="Douglass A.P."/>
            <person name="Hanson S.J."/>
            <person name="Klenk H.-P."/>
            <person name="Labutti K."/>
            <person name="Lapidus A."/>
            <person name="Lindquist E."/>
            <person name="Lipzen A."/>
            <person name="Meier-Kolthoff J.P."/>
            <person name="Ohm R.A."/>
            <person name="Otillar R.P."/>
            <person name="Pangilinan J."/>
            <person name="Peng Y."/>
            <person name="Rokas A."/>
            <person name="Rosa C.A."/>
            <person name="Scheuner C."/>
            <person name="Sibirny A.A."/>
            <person name="Slot J.C."/>
            <person name="Stielow J.B."/>
            <person name="Sun H."/>
            <person name="Kurtzman C.P."/>
            <person name="Blackwell M."/>
            <person name="Grigoriev I.V."/>
            <person name="Jeffries T.W."/>
        </authorList>
    </citation>
    <scope>NUCLEOTIDE SEQUENCE [LARGE SCALE GENOMIC DNA]</scope>
    <source>
        <strain evidence="3">NRRL YB-2248</strain>
    </source>
</reference>
<gene>
    <name evidence="2" type="ORF">CANARDRAFT_8691</name>
</gene>
<accession>A0A1E4SXX1</accession>
<dbReference type="AlphaFoldDB" id="A0A1E4SXX1"/>
<evidence type="ECO:0000313" key="2">
    <source>
        <dbReference type="EMBL" id="ODV84337.1"/>
    </source>
</evidence>
<dbReference type="Proteomes" id="UP000094801">
    <property type="component" value="Unassembled WGS sequence"/>
</dbReference>
<organism evidence="2 3">
    <name type="scientific">[Candida] arabinofermentans NRRL YB-2248</name>
    <dbReference type="NCBI Taxonomy" id="983967"/>
    <lineage>
        <taxon>Eukaryota</taxon>
        <taxon>Fungi</taxon>
        <taxon>Dikarya</taxon>
        <taxon>Ascomycota</taxon>
        <taxon>Saccharomycotina</taxon>
        <taxon>Pichiomycetes</taxon>
        <taxon>Pichiales</taxon>
        <taxon>Pichiaceae</taxon>
        <taxon>Ogataea</taxon>
        <taxon>Ogataea/Candida clade</taxon>
    </lineage>
</organism>
<evidence type="ECO:0000313" key="3">
    <source>
        <dbReference type="Proteomes" id="UP000094801"/>
    </source>
</evidence>
<feature type="compositionally biased region" description="Low complexity" evidence="1">
    <location>
        <begin position="477"/>
        <end position="494"/>
    </location>
</feature>
<protein>
    <submittedName>
        <fullName evidence="2">Uncharacterized protein</fullName>
    </submittedName>
</protein>
<feature type="region of interest" description="Disordered" evidence="1">
    <location>
        <begin position="95"/>
        <end position="115"/>
    </location>
</feature>